<evidence type="ECO:0000313" key="2">
    <source>
        <dbReference type="WBParaSite" id="BXY_1504900.1"/>
    </source>
</evidence>
<accession>A0A1I7SPQ6</accession>
<evidence type="ECO:0000313" key="1">
    <source>
        <dbReference type="Proteomes" id="UP000095284"/>
    </source>
</evidence>
<organism evidence="1 2">
    <name type="scientific">Bursaphelenchus xylophilus</name>
    <name type="common">Pinewood nematode worm</name>
    <name type="synonym">Aphelenchoides xylophilus</name>
    <dbReference type="NCBI Taxonomy" id="6326"/>
    <lineage>
        <taxon>Eukaryota</taxon>
        <taxon>Metazoa</taxon>
        <taxon>Ecdysozoa</taxon>
        <taxon>Nematoda</taxon>
        <taxon>Chromadorea</taxon>
        <taxon>Rhabditida</taxon>
        <taxon>Tylenchina</taxon>
        <taxon>Tylenchomorpha</taxon>
        <taxon>Aphelenchoidea</taxon>
        <taxon>Aphelenchoididae</taxon>
        <taxon>Bursaphelenchus</taxon>
    </lineage>
</organism>
<name>A0A1I7SPQ6_BURXY</name>
<proteinExistence type="predicted"/>
<reference evidence="2" key="1">
    <citation type="submission" date="2016-11" db="UniProtKB">
        <authorList>
            <consortium name="WormBaseParasite"/>
        </authorList>
    </citation>
    <scope>IDENTIFICATION</scope>
</reference>
<dbReference type="WBParaSite" id="BXY_1504900.1">
    <property type="protein sequence ID" value="BXY_1504900.1"/>
    <property type="gene ID" value="BXY_1504900"/>
</dbReference>
<dbReference type="AlphaFoldDB" id="A0A1I7SPQ6"/>
<dbReference type="Proteomes" id="UP000095284">
    <property type="component" value="Unplaced"/>
</dbReference>
<protein>
    <submittedName>
        <fullName evidence="2">UBC core domain-containing protein</fullName>
    </submittedName>
</protein>
<sequence>MLDFDCTVRFFGENWGFGCTLVAQLVDTRPGVGGLSGSNPVDPNEFLYFDPKLLHASSK</sequence>